<proteinExistence type="predicted"/>
<evidence type="ECO:0000256" key="6">
    <source>
        <dbReference type="PROSITE-ProRule" id="PRU00108"/>
    </source>
</evidence>
<organism evidence="9">
    <name type="scientific">Timema tahoe</name>
    <dbReference type="NCBI Taxonomy" id="61484"/>
    <lineage>
        <taxon>Eukaryota</taxon>
        <taxon>Metazoa</taxon>
        <taxon>Ecdysozoa</taxon>
        <taxon>Arthropoda</taxon>
        <taxon>Hexapoda</taxon>
        <taxon>Insecta</taxon>
        <taxon>Pterygota</taxon>
        <taxon>Neoptera</taxon>
        <taxon>Polyneoptera</taxon>
        <taxon>Phasmatodea</taxon>
        <taxon>Timematodea</taxon>
        <taxon>Timematoidea</taxon>
        <taxon>Timematidae</taxon>
        <taxon>Timema</taxon>
    </lineage>
</organism>
<sequence>MGGKMCRCPPESAKIGAARMEELGFPPFSGPCGSSTTAGMAYLKSSPYSVNGIGLAMPTMDSLHSSMGYPPGNPRKQRRERTTFTRAQLDILESLFGKTRYPDIFMREEVALKINLPESRVQGKYSNVSALTPPFEQDRGECDGTLSCYLMSHGTLTGQGKYSNVQPLPLLSSKIGVNVTALSHVILRATAPSQGEYSNVSFLTPPFKQDRGECDGTLSCYSMSHGTRTARVQ</sequence>
<dbReference type="CDD" id="cd00086">
    <property type="entry name" value="homeodomain"/>
    <property type="match status" value="1"/>
</dbReference>
<keyword evidence="2" id="KW-0217">Developmental protein</keyword>
<evidence type="ECO:0000256" key="4">
    <source>
        <dbReference type="ARBA" id="ARBA00023155"/>
    </source>
</evidence>
<keyword evidence="5 6" id="KW-0539">Nucleus</keyword>
<dbReference type="PANTHER" id="PTHR45793">
    <property type="entry name" value="HOMEOBOX PROTEIN"/>
    <property type="match status" value="1"/>
</dbReference>
<feature type="domain" description="Homeobox" evidence="8">
    <location>
        <begin position="75"/>
        <end position="127"/>
    </location>
</feature>
<accession>A0A7R9FKJ9</accession>
<reference evidence="9" key="1">
    <citation type="submission" date="2020-11" db="EMBL/GenBank/DDBJ databases">
        <authorList>
            <person name="Tran Van P."/>
        </authorList>
    </citation>
    <scope>NUCLEOTIDE SEQUENCE</scope>
</reference>
<evidence type="ECO:0000256" key="5">
    <source>
        <dbReference type="ARBA" id="ARBA00023242"/>
    </source>
</evidence>
<keyword evidence="4 6" id="KW-0371">Homeobox</keyword>
<dbReference type="GO" id="GO:0005634">
    <property type="term" value="C:nucleus"/>
    <property type="evidence" value="ECO:0007669"/>
    <property type="project" value="UniProtKB-SubCell"/>
</dbReference>
<dbReference type="AlphaFoldDB" id="A0A7R9FKJ9"/>
<dbReference type="SMART" id="SM00389">
    <property type="entry name" value="HOX"/>
    <property type="match status" value="1"/>
</dbReference>
<dbReference type="EMBL" id="OE000786">
    <property type="protein sequence ID" value="CAD7455051.1"/>
    <property type="molecule type" value="Genomic_DNA"/>
</dbReference>
<feature type="DNA-binding region" description="Homeobox" evidence="6">
    <location>
        <begin position="77"/>
        <end position="128"/>
    </location>
</feature>
<evidence type="ECO:0000256" key="7">
    <source>
        <dbReference type="RuleBase" id="RU000682"/>
    </source>
</evidence>
<dbReference type="InterPro" id="IPR001356">
    <property type="entry name" value="HD"/>
</dbReference>
<dbReference type="PROSITE" id="PS50071">
    <property type="entry name" value="HOMEOBOX_2"/>
    <property type="match status" value="1"/>
</dbReference>
<evidence type="ECO:0000259" key="8">
    <source>
        <dbReference type="PROSITE" id="PS50071"/>
    </source>
</evidence>
<keyword evidence="3 6" id="KW-0238">DNA-binding</keyword>
<protein>
    <recommendedName>
        <fullName evidence="8">Homeobox domain-containing protein</fullName>
    </recommendedName>
</protein>
<gene>
    <name evidence="9" type="ORF">TTEB3V08_LOCUS3136</name>
</gene>
<evidence type="ECO:0000313" key="9">
    <source>
        <dbReference type="EMBL" id="CAD7455051.1"/>
    </source>
</evidence>
<comment type="subcellular location">
    <subcellularLocation>
        <location evidence="1 6 7">Nucleus</location>
    </subcellularLocation>
</comment>
<dbReference type="Pfam" id="PF00046">
    <property type="entry name" value="Homeodomain"/>
    <property type="match status" value="1"/>
</dbReference>
<dbReference type="GO" id="GO:0000981">
    <property type="term" value="F:DNA-binding transcription factor activity, RNA polymerase II-specific"/>
    <property type="evidence" value="ECO:0007669"/>
    <property type="project" value="TreeGrafter"/>
</dbReference>
<evidence type="ECO:0000256" key="2">
    <source>
        <dbReference type="ARBA" id="ARBA00022473"/>
    </source>
</evidence>
<name>A0A7R9FKJ9_9NEOP</name>
<dbReference type="SUPFAM" id="SSF46689">
    <property type="entry name" value="Homeodomain-like"/>
    <property type="match status" value="1"/>
</dbReference>
<dbReference type="GO" id="GO:0000978">
    <property type="term" value="F:RNA polymerase II cis-regulatory region sequence-specific DNA binding"/>
    <property type="evidence" value="ECO:0007669"/>
    <property type="project" value="TreeGrafter"/>
</dbReference>
<dbReference type="InterPro" id="IPR009057">
    <property type="entry name" value="Homeodomain-like_sf"/>
</dbReference>
<dbReference type="PANTHER" id="PTHR45793:SF5">
    <property type="entry name" value="HOMEOTIC PROTEIN OCELLILESS"/>
    <property type="match status" value="1"/>
</dbReference>
<evidence type="ECO:0000256" key="1">
    <source>
        <dbReference type="ARBA" id="ARBA00004123"/>
    </source>
</evidence>
<dbReference type="Gene3D" id="1.10.10.60">
    <property type="entry name" value="Homeodomain-like"/>
    <property type="match status" value="1"/>
</dbReference>
<evidence type="ECO:0000256" key="3">
    <source>
        <dbReference type="ARBA" id="ARBA00023125"/>
    </source>
</evidence>